<proteinExistence type="predicted"/>
<dbReference type="PROSITE" id="PS50222">
    <property type="entry name" value="EF_HAND_2"/>
    <property type="match status" value="1"/>
</dbReference>
<comment type="caution">
    <text evidence="2">The sequence shown here is derived from an EMBL/GenBank/DDBJ whole genome shotgun (WGS) entry which is preliminary data.</text>
</comment>
<protein>
    <recommendedName>
        <fullName evidence="1">EF-hand domain-containing protein</fullName>
    </recommendedName>
</protein>
<reference evidence="2 3" key="1">
    <citation type="journal article" date="2021" name="Commun. Biol.">
        <title>The genome of Shorea leprosula (Dipterocarpaceae) highlights the ecological relevance of drought in aseasonal tropical rainforests.</title>
        <authorList>
            <person name="Ng K.K.S."/>
            <person name="Kobayashi M.J."/>
            <person name="Fawcett J.A."/>
            <person name="Hatakeyama M."/>
            <person name="Paape T."/>
            <person name="Ng C.H."/>
            <person name="Ang C.C."/>
            <person name="Tnah L.H."/>
            <person name="Lee C.T."/>
            <person name="Nishiyama T."/>
            <person name="Sese J."/>
            <person name="O'Brien M.J."/>
            <person name="Copetti D."/>
            <person name="Mohd Noor M.I."/>
            <person name="Ong R.C."/>
            <person name="Putra M."/>
            <person name="Sireger I.Z."/>
            <person name="Indrioko S."/>
            <person name="Kosugi Y."/>
            <person name="Izuno A."/>
            <person name="Isagi Y."/>
            <person name="Lee S.L."/>
            <person name="Shimizu K.K."/>
        </authorList>
    </citation>
    <scope>NUCLEOTIDE SEQUENCE [LARGE SCALE GENOMIC DNA]</scope>
    <source>
        <strain evidence="2">214</strain>
    </source>
</reference>
<dbReference type="SUPFAM" id="SSF47473">
    <property type="entry name" value="EF-hand"/>
    <property type="match status" value="1"/>
</dbReference>
<dbReference type="CDD" id="cd00051">
    <property type="entry name" value="EFh"/>
    <property type="match status" value="1"/>
</dbReference>
<evidence type="ECO:0000313" key="2">
    <source>
        <dbReference type="EMBL" id="GKV53841.1"/>
    </source>
</evidence>
<organism evidence="2 3">
    <name type="scientific">Rubroshorea leprosula</name>
    <dbReference type="NCBI Taxonomy" id="152421"/>
    <lineage>
        <taxon>Eukaryota</taxon>
        <taxon>Viridiplantae</taxon>
        <taxon>Streptophyta</taxon>
        <taxon>Embryophyta</taxon>
        <taxon>Tracheophyta</taxon>
        <taxon>Spermatophyta</taxon>
        <taxon>Magnoliopsida</taxon>
        <taxon>eudicotyledons</taxon>
        <taxon>Gunneridae</taxon>
        <taxon>Pentapetalae</taxon>
        <taxon>rosids</taxon>
        <taxon>malvids</taxon>
        <taxon>Malvales</taxon>
        <taxon>Dipterocarpaceae</taxon>
        <taxon>Rubroshorea</taxon>
    </lineage>
</organism>
<dbReference type="EMBL" id="BPVZ01002022">
    <property type="protein sequence ID" value="GKV53841.1"/>
    <property type="molecule type" value="Genomic_DNA"/>
</dbReference>
<evidence type="ECO:0000313" key="3">
    <source>
        <dbReference type="Proteomes" id="UP001054252"/>
    </source>
</evidence>
<dbReference type="Proteomes" id="UP001054252">
    <property type="component" value="Unassembled WGS sequence"/>
</dbReference>
<feature type="domain" description="EF-hand" evidence="1">
    <location>
        <begin position="26"/>
        <end position="61"/>
    </location>
</feature>
<dbReference type="InterPro" id="IPR011992">
    <property type="entry name" value="EF-hand-dom_pair"/>
</dbReference>
<dbReference type="GO" id="GO:0005509">
    <property type="term" value="F:calcium ion binding"/>
    <property type="evidence" value="ECO:0007669"/>
    <property type="project" value="InterPro"/>
</dbReference>
<dbReference type="InterPro" id="IPR002048">
    <property type="entry name" value="EF_hand_dom"/>
</dbReference>
<sequence length="100" mass="11371">MHNFHNNGSIDYEELKKCLEKLQLHLSEEEVEDLFYSCDVDGSQGIQFNEFIVLLCIIYLLMEPDSSPDIASTTSKMGSPDIESTFNTIVDVFLFLDKNG</sequence>
<name>A0AAV5MV18_9ROSI</name>
<dbReference type="Gene3D" id="1.10.238.10">
    <property type="entry name" value="EF-hand"/>
    <property type="match status" value="1"/>
</dbReference>
<dbReference type="Pfam" id="PF13833">
    <property type="entry name" value="EF-hand_8"/>
    <property type="match status" value="1"/>
</dbReference>
<accession>A0AAV5MV18</accession>
<evidence type="ECO:0000259" key="1">
    <source>
        <dbReference type="PROSITE" id="PS50222"/>
    </source>
</evidence>
<gene>
    <name evidence="2" type="ORF">SLEP1_g60354</name>
</gene>
<feature type="non-terminal residue" evidence="2">
    <location>
        <position position="100"/>
    </location>
</feature>
<dbReference type="AlphaFoldDB" id="A0AAV5MV18"/>
<keyword evidence="3" id="KW-1185">Reference proteome</keyword>